<name>A0AAP9E2T2_AGRTU</name>
<gene>
    <name evidence="1" type="ORF">CG010_006955</name>
</gene>
<sequence>MGRSGSENVFVWKDSDTQSEAFKLIQAGVHKSNPMLVFRLLSCMVPVGTKAVITDMGFASHTILVTSGEHSGCRGVIVAEDVRR</sequence>
<accession>A0AAP9E2T2</accession>
<dbReference type="Proteomes" id="UP000222296">
    <property type="component" value="Chromosome Circular"/>
</dbReference>
<evidence type="ECO:0000313" key="2">
    <source>
        <dbReference type="Proteomes" id="UP000222296"/>
    </source>
</evidence>
<dbReference type="EMBL" id="CP042274">
    <property type="protein sequence ID" value="QDY93887.1"/>
    <property type="molecule type" value="Genomic_DNA"/>
</dbReference>
<dbReference type="AlphaFoldDB" id="A0AAP9E2T2"/>
<reference evidence="1 2" key="1">
    <citation type="journal article" date="2017" name="Genome Announc.">
        <title>Draft Genome Sequence of Agrobacterium tumefaciens Biovar 1 Strain 186, Isolated from Walnut.</title>
        <authorList>
            <person name="Poret-Peterson A.T."/>
            <person name="Bhatnagar S."/>
            <person name="McClean A.E."/>
            <person name="Kluepfel D.A."/>
        </authorList>
    </citation>
    <scope>NUCLEOTIDE SEQUENCE [LARGE SCALE GENOMIC DNA]</scope>
    <source>
        <strain evidence="1 2">186</strain>
    </source>
</reference>
<protein>
    <submittedName>
        <fullName evidence="1">Uncharacterized protein</fullName>
    </submittedName>
</protein>
<evidence type="ECO:0000313" key="1">
    <source>
        <dbReference type="EMBL" id="QDY93887.1"/>
    </source>
</evidence>
<organism evidence="1 2">
    <name type="scientific">Agrobacterium tumefaciens</name>
    <dbReference type="NCBI Taxonomy" id="358"/>
    <lineage>
        <taxon>Bacteria</taxon>
        <taxon>Pseudomonadati</taxon>
        <taxon>Pseudomonadota</taxon>
        <taxon>Alphaproteobacteria</taxon>
        <taxon>Hyphomicrobiales</taxon>
        <taxon>Rhizobiaceae</taxon>
        <taxon>Rhizobium/Agrobacterium group</taxon>
        <taxon>Agrobacterium</taxon>
        <taxon>Agrobacterium tumefaciens complex</taxon>
    </lineage>
</organism>
<dbReference type="RefSeq" id="WP_144030924.1">
    <property type="nucleotide sequence ID" value="NZ_CP042274.1"/>
</dbReference>
<proteinExistence type="predicted"/>